<dbReference type="GO" id="GO:0030254">
    <property type="term" value="P:protein secretion by the type III secretion system"/>
    <property type="evidence" value="ECO:0007669"/>
    <property type="project" value="InterPro"/>
</dbReference>
<accession>A0A511QKA7</accession>
<dbReference type="AlphaFoldDB" id="A0A511QKA7"/>
<keyword evidence="2" id="KW-1185">Reference proteome</keyword>
<dbReference type="EMBL" id="BJXJ01000113">
    <property type="protein sequence ID" value="GEM77729.1"/>
    <property type="molecule type" value="Genomic_DNA"/>
</dbReference>
<comment type="caution">
    <text evidence="1">The sequence shown here is derived from an EMBL/GenBank/DDBJ whole genome shotgun (WGS) entry which is preliminary data.</text>
</comment>
<dbReference type="Proteomes" id="UP000321922">
    <property type="component" value="Unassembled WGS sequence"/>
</dbReference>
<evidence type="ECO:0000313" key="1">
    <source>
        <dbReference type="EMBL" id="GEM77729.1"/>
    </source>
</evidence>
<organism evidence="1 2">
    <name type="scientific">Vibrio sagamiensis NBRC 104589</name>
    <dbReference type="NCBI Taxonomy" id="1219064"/>
    <lineage>
        <taxon>Bacteria</taxon>
        <taxon>Pseudomonadati</taxon>
        <taxon>Pseudomonadota</taxon>
        <taxon>Gammaproteobacteria</taxon>
        <taxon>Vibrionales</taxon>
        <taxon>Vibrionaceae</taxon>
        <taxon>Vibrio</taxon>
    </lineage>
</organism>
<proteinExistence type="predicted"/>
<dbReference type="Pfam" id="PF05932">
    <property type="entry name" value="CesT"/>
    <property type="match status" value="1"/>
</dbReference>
<dbReference type="InterPro" id="IPR010261">
    <property type="entry name" value="Tir_chaperone"/>
</dbReference>
<name>A0A511QKA7_9VIBR</name>
<dbReference type="OrthoDB" id="6637010at2"/>
<protein>
    <submittedName>
        <fullName evidence="1">Uncharacterized protein</fullName>
    </submittedName>
</protein>
<dbReference type="CDD" id="cd16364">
    <property type="entry name" value="T3SC_I-like"/>
    <property type="match status" value="1"/>
</dbReference>
<reference evidence="1 2" key="1">
    <citation type="submission" date="2019-07" db="EMBL/GenBank/DDBJ databases">
        <title>Whole genome shotgun sequence of Vibrio sagamiensis NBRC 104589.</title>
        <authorList>
            <person name="Hosoyama A."/>
            <person name="Uohara A."/>
            <person name="Ohji S."/>
            <person name="Ichikawa N."/>
        </authorList>
    </citation>
    <scope>NUCLEOTIDE SEQUENCE [LARGE SCALE GENOMIC DNA]</scope>
    <source>
        <strain evidence="1 2">NBRC 104589</strain>
    </source>
</reference>
<sequence>MNIEKEVNHWLTHLSSDQWQLDDGVCNLTDNKGKHYCTFMLTQSRLVLMFILHQADRPNNPELHSDLLLLNNHSDMIGFASFSLASDDRTVVLSTSLPVEAIETNTLNNFWSQSNEARNIMFSVLTTEDQHK</sequence>
<dbReference type="Gene3D" id="3.30.1460.10">
    <property type="match status" value="1"/>
</dbReference>
<gene>
    <name evidence="1" type="ORF">VSA01S_38410</name>
</gene>
<evidence type="ECO:0000313" key="2">
    <source>
        <dbReference type="Proteomes" id="UP000321922"/>
    </source>
</evidence>
<dbReference type="SUPFAM" id="SSF69635">
    <property type="entry name" value="Type III secretory system chaperone-like"/>
    <property type="match status" value="1"/>
</dbReference>
<dbReference type="RefSeq" id="WP_039983943.1">
    <property type="nucleotide sequence ID" value="NZ_BAOJ01000389.1"/>
</dbReference>